<evidence type="ECO:0000259" key="1">
    <source>
        <dbReference type="Pfam" id="PF14214"/>
    </source>
</evidence>
<sequence length="557" mass="63289">MLAIIKGMVLLSRSHDPVYHHLTKSKIPRYITEWGHSECKSPGDVETRASQCRTYGPTNHIFLTYSSSYPKDQSYALPRARHTFAPRSRASYALARFRAHPRASVRLPLGLLVPTLRSRIRAHLSHLARPRIAHARLHIAYARLRARYLLAPTSARLVDRVSLHLIREELLSVAVLWVELYSRIQIPHLQRAFTASALCNLMPATPNKPSLMMYRGTDAVCEYDNPDLIPGMFPTLFPFGIGGFDDKTRRTPLGFRRQIEYTLDLADKSFRYHRTYMFVTLNIWQRRMAHLHTHFTVHRAHFDTLAKSLASVSATTLTRVAEHLKKEKSYSSLAPADCAALNLLNKVNTVAARIPGSQSSKIHIWNEIRSYFGIVVSTTVDLTQRYPVLVSARERALRLAQDPVAAADFFQFCVKALFAHLFGWDFETATSTPTGGILGHLEAFYGTSEFTERGSLHGHFVIWLLGGLNPTELHSRLNDPLYQAQFFAYFEDIIHHHLPDIELDVDPSFEPRTQRPPVPLDLSLIGQSPQSVLNEWESVMATDVLHDTGIMHGHNYY</sequence>
<dbReference type="RefSeq" id="XP_041158368.1">
    <property type="nucleotide sequence ID" value="XM_041306893.1"/>
</dbReference>
<dbReference type="InterPro" id="IPR025476">
    <property type="entry name" value="Helitron_helicase-like"/>
</dbReference>
<organism evidence="2 3">
    <name type="scientific">Suillus plorans</name>
    <dbReference type="NCBI Taxonomy" id="116603"/>
    <lineage>
        <taxon>Eukaryota</taxon>
        <taxon>Fungi</taxon>
        <taxon>Dikarya</taxon>
        <taxon>Basidiomycota</taxon>
        <taxon>Agaricomycotina</taxon>
        <taxon>Agaricomycetes</taxon>
        <taxon>Agaricomycetidae</taxon>
        <taxon>Boletales</taxon>
        <taxon>Suillineae</taxon>
        <taxon>Suillaceae</taxon>
        <taxon>Suillus</taxon>
    </lineage>
</organism>
<reference evidence="2" key="1">
    <citation type="journal article" date="2020" name="New Phytol.">
        <title>Comparative genomics reveals dynamic genome evolution in host specialist ectomycorrhizal fungi.</title>
        <authorList>
            <person name="Lofgren L.A."/>
            <person name="Nguyen N.H."/>
            <person name="Vilgalys R."/>
            <person name="Ruytinx J."/>
            <person name="Liao H.L."/>
            <person name="Branco S."/>
            <person name="Kuo A."/>
            <person name="LaButti K."/>
            <person name="Lipzen A."/>
            <person name="Andreopoulos W."/>
            <person name="Pangilinan J."/>
            <person name="Riley R."/>
            <person name="Hundley H."/>
            <person name="Na H."/>
            <person name="Barry K."/>
            <person name="Grigoriev I.V."/>
            <person name="Stajich J.E."/>
            <person name="Kennedy P.G."/>
        </authorList>
    </citation>
    <scope>NUCLEOTIDE SEQUENCE</scope>
    <source>
        <strain evidence="2">S12</strain>
    </source>
</reference>
<evidence type="ECO:0000313" key="2">
    <source>
        <dbReference type="EMBL" id="KAG1791562.1"/>
    </source>
</evidence>
<accession>A0A9P7DFP1</accession>
<comment type="caution">
    <text evidence="2">The sequence shown here is derived from an EMBL/GenBank/DDBJ whole genome shotgun (WGS) entry which is preliminary data.</text>
</comment>
<dbReference type="AlphaFoldDB" id="A0A9P7DFP1"/>
<keyword evidence="3" id="KW-1185">Reference proteome</keyword>
<dbReference type="OrthoDB" id="432234at2759"/>
<protein>
    <recommendedName>
        <fullName evidence="1">Helitron helicase-like domain-containing protein</fullName>
    </recommendedName>
</protein>
<evidence type="ECO:0000313" key="3">
    <source>
        <dbReference type="Proteomes" id="UP000719766"/>
    </source>
</evidence>
<dbReference type="GeneID" id="64600657"/>
<dbReference type="Pfam" id="PF14214">
    <property type="entry name" value="Helitron_like_N"/>
    <property type="match status" value="1"/>
</dbReference>
<gene>
    <name evidence="2" type="ORF">HD556DRAFT_1445192</name>
</gene>
<dbReference type="EMBL" id="JABBWE010000042">
    <property type="protein sequence ID" value="KAG1791562.1"/>
    <property type="molecule type" value="Genomic_DNA"/>
</dbReference>
<dbReference type="Proteomes" id="UP000719766">
    <property type="component" value="Unassembled WGS sequence"/>
</dbReference>
<name>A0A9P7DFP1_9AGAM</name>
<feature type="domain" description="Helitron helicase-like" evidence="1">
    <location>
        <begin position="268"/>
        <end position="462"/>
    </location>
</feature>
<proteinExistence type="predicted"/>